<accession>A0A365KUD5</accession>
<keyword evidence="2" id="KW-0808">Transferase</keyword>
<dbReference type="InterPro" id="IPR000182">
    <property type="entry name" value="GNAT_dom"/>
</dbReference>
<dbReference type="PROSITE" id="PS51186">
    <property type="entry name" value="GNAT"/>
    <property type="match status" value="1"/>
</dbReference>
<dbReference type="PANTHER" id="PTHR43072">
    <property type="entry name" value="N-ACETYLTRANSFERASE"/>
    <property type="match status" value="1"/>
</dbReference>
<organism evidence="2 3">
    <name type="scientific">Planococcus halotolerans</name>
    <dbReference type="NCBI Taxonomy" id="2233542"/>
    <lineage>
        <taxon>Bacteria</taxon>
        <taxon>Bacillati</taxon>
        <taxon>Bacillota</taxon>
        <taxon>Bacilli</taxon>
        <taxon>Bacillales</taxon>
        <taxon>Caryophanaceae</taxon>
        <taxon>Planococcus</taxon>
    </lineage>
</organism>
<evidence type="ECO:0000313" key="3">
    <source>
        <dbReference type="Proteomes" id="UP000251002"/>
    </source>
</evidence>
<proteinExistence type="predicted"/>
<comment type="caution">
    <text evidence="2">The sequence shown here is derived from an EMBL/GenBank/DDBJ whole genome shotgun (WGS) entry which is preliminary data.</text>
</comment>
<dbReference type="PANTHER" id="PTHR43072:SF60">
    <property type="entry name" value="L-2,4-DIAMINOBUTYRIC ACID ACETYLTRANSFERASE"/>
    <property type="match status" value="1"/>
</dbReference>
<dbReference type="AlphaFoldDB" id="A0A365KUD5"/>
<feature type="domain" description="N-acetyltransferase" evidence="1">
    <location>
        <begin position="13"/>
        <end position="163"/>
    </location>
</feature>
<evidence type="ECO:0000313" key="2">
    <source>
        <dbReference type="EMBL" id="RAZ76790.1"/>
    </source>
</evidence>
<dbReference type="GO" id="GO:0016747">
    <property type="term" value="F:acyltransferase activity, transferring groups other than amino-acyl groups"/>
    <property type="evidence" value="ECO:0007669"/>
    <property type="project" value="InterPro"/>
</dbReference>
<dbReference type="SUPFAM" id="SSF55729">
    <property type="entry name" value="Acyl-CoA N-acyltransferases (Nat)"/>
    <property type="match status" value="1"/>
</dbReference>
<protein>
    <submittedName>
        <fullName evidence="2">GNAT family N-acetyltransferase</fullName>
    </submittedName>
</protein>
<dbReference type="Proteomes" id="UP000251002">
    <property type="component" value="Unassembled WGS sequence"/>
</dbReference>
<dbReference type="InterPro" id="IPR016181">
    <property type="entry name" value="Acyl_CoA_acyltransferase"/>
</dbReference>
<dbReference type="EMBL" id="QLZR01000004">
    <property type="protein sequence ID" value="RAZ76790.1"/>
    <property type="molecule type" value="Genomic_DNA"/>
</dbReference>
<sequence>MEMRYRKRGKYRMIIRSVQEEEFEIISELLMNMGKMETKGLQERFKETVQNPNYMFIGIFRGGQALGYAIAQDYGFHLRLGKKTCRLHDLYILPEHRREGLARQLMEATFDWCKSVNATWLQWNASKESVQFYERIGCKSLGYDEEMPEFEIEFNNTILVNTS</sequence>
<reference evidence="2 3" key="1">
    <citation type="submission" date="2018-06" db="EMBL/GenBank/DDBJ databases">
        <title>The draft genome sequences of strains SCU63 and S1.</title>
        <authorList>
            <person name="Gan L."/>
        </authorList>
    </citation>
    <scope>NUCLEOTIDE SEQUENCE [LARGE SCALE GENOMIC DNA]</scope>
    <source>
        <strain evidence="2 3">SCU63</strain>
    </source>
</reference>
<evidence type="ECO:0000259" key="1">
    <source>
        <dbReference type="PROSITE" id="PS51186"/>
    </source>
</evidence>
<dbReference type="CDD" id="cd04301">
    <property type="entry name" value="NAT_SF"/>
    <property type="match status" value="1"/>
</dbReference>
<name>A0A365KUD5_9BACL</name>
<dbReference type="Gene3D" id="3.40.630.30">
    <property type="match status" value="1"/>
</dbReference>
<keyword evidence="3" id="KW-1185">Reference proteome</keyword>
<gene>
    <name evidence="2" type="ORF">DP120_12235</name>
</gene>
<dbReference type="Pfam" id="PF00583">
    <property type="entry name" value="Acetyltransf_1"/>
    <property type="match status" value="1"/>
</dbReference>